<dbReference type="Proteomes" id="UP000436088">
    <property type="component" value="Unassembled WGS sequence"/>
</dbReference>
<feature type="region of interest" description="Disordered" evidence="1">
    <location>
        <begin position="67"/>
        <end position="92"/>
    </location>
</feature>
<evidence type="ECO:0000313" key="3">
    <source>
        <dbReference type="Proteomes" id="UP000436088"/>
    </source>
</evidence>
<name>A0A6A2YR70_HIBSY</name>
<dbReference type="EMBL" id="VEPZ02001296">
    <property type="protein sequence ID" value="KAE8681908.1"/>
    <property type="molecule type" value="Genomic_DNA"/>
</dbReference>
<evidence type="ECO:0000256" key="1">
    <source>
        <dbReference type="SAM" id="MobiDB-lite"/>
    </source>
</evidence>
<keyword evidence="3" id="KW-1185">Reference proteome</keyword>
<protein>
    <submittedName>
        <fullName evidence="2">Uncharacterized protein</fullName>
    </submittedName>
</protein>
<accession>A0A6A2YR70</accession>
<feature type="compositionally biased region" description="Basic and acidic residues" evidence="1">
    <location>
        <begin position="67"/>
        <end position="78"/>
    </location>
</feature>
<proteinExistence type="predicted"/>
<reference evidence="2" key="1">
    <citation type="submission" date="2019-09" db="EMBL/GenBank/DDBJ databases">
        <title>Draft genome information of white flower Hibiscus syriacus.</title>
        <authorList>
            <person name="Kim Y.-M."/>
        </authorList>
    </citation>
    <scope>NUCLEOTIDE SEQUENCE [LARGE SCALE GENOMIC DNA]</scope>
    <source>
        <strain evidence="2">YM2019G1</strain>
    </source>
</reference>
<gene>
    <name evidence="2" type="ORF">F3Y22_tig00111298pilonHSYRG00056</name>
</gene>
<dbReference type="AlphaFoldDB" id="A0A6A2YR70"/>
<sequence length="153" mass="16687">MLNVYLFVTDSAIPSSRIIMVDTKGKAVGNGMGMETKSNVTWMWMCNMECLNQVSSSVLWKQSAIKVKPEEEEKEGGRGEQGGVSPRAPQHISCGGKTGTPCSCSSNPTPFPHSQCSGKWCHLDCRHLRLIAMDVHGSCGEVAPYSFLYAFLP</sequence>
<comment type="caution">
    <text evidence="2">The sequence shown here is derived from an EMBL/GenBank/DDBJ whole genome shotgun (WGS) entry which is preliminary data.</text>
</comment>
<organism evidence="2 3">
    <name type="scientific">Hibiscus syriacus</name>
    <name type="common">Rose of Sharon</name>
    <dbReference type="NCBI Taxonomy" id="106335"/>
    <lineage>
        <taxon>Eukaryota</taxon>
        <taxon>Viridiplantae</taxon>
        <taxon>Streptophyta</taxon>
        <taxon>Embryophyta</taxon>
        <taxon>Tracheophyta</taxon>
        <taxon>Spermatophyta</taxon>
        <taxon>Magnoliopsida</taxon>
        <taxon>eudicotyledons</taxon>
        <taxon>Gunneridae</taxon>
        <taxon>Pentapetalae</taxon>
        <taxon>rosids</taxon>
        <taxon>malvids</taxon>
        <taxon>Malvales</taxon>
        <taxon>Malvaceae</taxon>
        <taxon>Malvoideae</taxon>
        <taxon>Hibiscus</taxon>
    </lineage>
</organism>
<evidence type="ECO:0000313" key="2">
    <source>
        <dbReference type="EMBL" id="KAE8681908.1"/>
    </source>
</evidence>